<dbReference type="EMBL" id="OC956391">
    <property type="protein sequence ID" value="CAD7664857.1"/>
    <property type="molecule type" value="Genomic_DNA"/>
</dbReference>
<dbReference type="GO" id="GO:0004312">
    <property type="term" value="F:fatty acid synthase activity"/>
    <property type="evidence" value="ECO:0007669"/>
    <property type="project" value="TreeGrafter"/>
</dbReference>
<dbReference type="Proteomes" id="UP000728032">
    <property type="component" value="Unassembled WGS sequence"/>
</dbReference>
<dbReference type="Gene3D" id="1.10.1200.10">
    <property type="entry name" value="ACP-like"/>
    <property type="match status" value="1"/>
</dbReference>
<keyword evidence="2" id="KW-0444">Lipid biosynthesis</keyword>
<dbReference type="Gene3D" id="3.40.50.720">
    <property type="entry name" value="NAD(P)-binding Rossmann-like Domain"/>
    <property type="match status" value="1"/>
</dbReference>
<evidence type="ECO:0000259" key="9">
    <source>
        <dbReference type="PROSITE" id="PS50075"/>
    </source>
</evidence>
<dbReference type="Pfam" id="PF08659">
    <property type="entry name" value="KR"/>
    <property type="match status" value="1"/>
</dbReference>
<evidence type="ECO:0000256" key="3">
    <source>
        <dbReference type="ARBA" id="ARBA00022832"/>
    </source>
</evidence>
<keyword evidence="8" id="KW-0511">Multifunctional enzyme</keyword>
<dbReference type="InterPro" id="IPR009081">
    <property type="entry name" value="PP-bd_ACP"/>
</dbReference>
<keyword evidence="1" id="KW-0596">Phosphopantetheine</keyword>
<gene>
    <name evidence="10" type="ORF">ONB1V03_LOCUS21415</name>
</gene>
<evidence type="ECO:0000256" key="6">
    <source>
        <dbReference type="ARBA" id="ARBA00023098"/>
    </source>
</evidence>
<keyword evidence="6" id="KW-0443">Lipid metabolism</keyword>
<dbReference type="OrthoDB" id="6142309at2759"/>
<dbReference type="SMART" id="SM00822">
    <property type="entry name" value="PKS_KR"/>
    <property type="match status" value="1"/>
</dbReference>
<evidence type="ECO:0000256" key="5">
    <source>
        <dbReference type="ARBA" id="ARBA00023002"/>
    </source>
</evidence>
<dbReference type="SUPFAM" id="SSF47336">
    <property type="entry name" value="ACP-like"/>
    <property type="match status" value="1"/>
</dbReference>
<keyword evidence="7" id="KW-0275">Fatty acid biosynthesis</keyword>
<name>A0A7R9MRH5_9ACAR</name>
<protein>
    <recommendedName>
        <fullName evidence="9">Carrier domain-containing protein</fullName>
    </recommendedName>
</protein>
<dbReference type="InterPro" id="IPR036291">
    <property type="entry name" value="NAD(P)-bd_dom_sf"/>
</dbReference>
<dbReference type="AlphaFoldDB" id="A0A7R9MRH5"/>
<keyword evidence="11" id="KW-1185">Reference proteome</keyword>
<feature type="non-terminal residue" evidence="10">
    <location>
        <position position="265"/>
    </location>
</feature>
<evidence type="ECO:0000256" key="1">
    <source>
        <dbReference type="ARBA" id="ARBA00022450"/>
    </source>
</evidence>
<keyword evidence="4" id="KW-0521">NADP</keyword>
<feature type="non-terminal residue" evidence="10">
    <location>
        <position position="1"/>
    </location>
</feature>
<dbReference type="PANTHER" id="PTHR43775:SF7">
    <property type="entry name" value="FATTY ACID SYNTHASE"/>
    <property type="match status" value="1"/>
</dbReference>
<dbReference type="GO" id="GO:0016491">
    <property type="term" value="F:oxidoreductase activity"/>
    <property type="evidence" value="ECO:0007669"/>
    <property type="project" value="UniProtKB-KW"/>
</dbReference>
<dbReference type="InterPro" id="IPR036736">
    <property type="entry name" value="ACP-like_sf"/>
</dbReference>
<dbReference type="PROSITE" id="PS50075">
    <property type="entry name" value="CARRIER"/>
    <property type="match status" value="1"/>
</dbReference>
<dbReference type="InterPro" id="IPR057326">
    <property type="entry name" value="KR_dom"/>
</dbReference>
<evidence type="ECO:0000256" key="8">
    <source>
        <dbReference type="ARBA" id="ARBA00023268"/>
    </source>
</evidence>
<evidence type="ECO:0000313" key="10">
    <source>
        <dbReference type="EMBL" id="CAD7664857.1"/>
    </source>
</evidence>
<sequence>SRFGVRSDYQNYVIKRLAEFGRKYKLFGAQTVVSTADCLTREGAERLVSEAGQLGPIGGVFHLTLLLHDSLIESQSVENFTETVENKSKIFAHLDQVTRALPYKLDYFVVFSSLACGKGNAGQSNYAFGNSMCERICEERRRVGLHGLSIQYGPIGDVGALSEKDQAVQLSNLRKQRINSVLEVLDKLLAVNKTIVTSFVKAERIMQSGSRQKRMVKELWRALGIDPDTTPDHLTLGEIGLESMFAVELQQELEREWNIKMSINH</sequence>
<proteinExistence type="predicted"/>
<evidence type="ECO:0000256" key="7">
    <source>
        <dbReference type="ARBA" id="ARBA00023160"/>
    </source>
</evidence>
<feature type="domain" description="Carrier" evidence="9">
    <location>
        <begin position="206"/>
        <end position="265"/>
    </location>
</feature>
<organism evidence="10">
    <name type="scientific">Oppiella nova</name>
    <dbReference type="NCBI Taxonomy" id="334625"/>
    <lineage>
        <taxon>Eukaryota</taxon>
        <taxon>Metazoa</taxon>
        <taxon>Ecdysozoa</taxon>
        <taxon>Arthropoda</taxon>
        <taxon>Chelicerata</taxon>
        <taxon>Arachnida</taxon>
        <taxon>Acari</taxon>
        <taxon>Acariformes</taxon>
        <taxon>Sarcoptiformes</taxon>
        <taxon>Oribatida</taxon>
        <taxon>Brachypylina</taxon>
        <taxon>Oppioidea</taxon>
        <taxon>Oppiidae</taxon>
        <taxon>Oppiella</taxon>
    </lineage>
</organism>
<evidence type="ECO:0000256" key="2">
    <source>
        <dbReference type="ARBA" id="ARBA00022516"/>
    </source>
</evidence>
<reference evidence="10" key="1">
    <citation type="submission" date="2020-11" db="EMBL/GenBank/DDBJ databases">
        <authorList>
            <person name="Tran Van P."/>
        </authorList>
    </citation>
    <scope>NUCLEOTIDE SEQUENCE</scope>
</reference>
<dbReference type="InterPro" id="IPR013968">
    <property type="entry name" value="PKS_KR"/>
</dbReference>
<evidence type="ECO:0000313" key="11">
    <source>
        <dbReference type="Proteomes" id="UP000728032"/>
    </source>
</evidence>
<accession>A0A7R9MRH5</accession>
<keyword evidence="3" id="KW-0276">Fatty acid metabolism</keyword>
<dbReference type="EMBL" id="CAJPVJ010041566">
    <property type="protein sequence ID" value="CAG2181994.1"/>
    <property type="molecule type" value="Genomic_DNA"/>
</dbReference>
<dbReference type="SUPFAM" id="SSF51735">
    <property type="entry name" value="NAD(P)-binding Rossmann-fold domains"/>
    <property type="match status" value="1"/>
</dbReference>
<keyword evidence="5" id="KW-0560">Oxidoreductase</keyword>
<dbReference type="PANTHER" id="PTHR43775">
    <property type="entry name" value="FATTY ACID SYNTHASE"/>
    <property type="match status" value="1"/>
</dbReference>
<dbReference type="GO" id="GO:0006633">
    <property type="term" value="P:fatty acid biosynthetic process"/>
    <property type="evidence" value="ECO:0007669"/>
    <property type="project" value="UniProtKB-KW"/>
</dbReference>
<dbReference type="InterPro" id="IPR050091">
    <property type="entry name" value="PKS_NRPS_Biosynth_Enz"/>
</dbReference>
<evidence type="ECO:0000256" key="4">
    <source>
        <dbReference type="ARBA" id="ARBA00022857"/>
    </source>
</evidence>